<evidence type="ECO:0000256" key="1">
    <source>
        <dbReference type="SAM" id="Phobius"/>
    </source>
</evidence>
<reference evidence="2 3" key="1">
    <citation type="journal article" date="2015" name="Antonie Van Leeuwenhoek">
        <title>Oceanobacillus bengalensis sp. nov., a bacterium isolated from seawater of the Bay of Bengal.</title>
        <authorList>
            <person name="Yongchang O."/>
            <person name="Xiang W."/>
            <person name="Wang G."/>
        </authorList>
    </citation>
    <scope>NUCLEOTIDE SEQUENCE [LARGE SCALE GENOMIC DNA]</scope>
    <source>
        <strain evidence="2 3">MCCC 1K00260</strain>
    </source>
</reference>
<keyword evidence="3" id="KW-1185">Reference proteome</keyword>
<evidence type="ECO:0008006" key="4">
    <source>
        <dbReference type="Google" id="ProtNLM"/>
    </source>
</evidence>
<evidence type="ECO:0000313" key="2">
    <source>
        <dbReference type="EMBL" id="RKQ15529.1"/>
    </source>
</evidence>
<protein>
    <recommendedName>
        <fullName evidence="4">DUF5673 domain-containing protein</fullName>
    </recommendedName>
</protein>
<dbReference type="Proteomes" id="UP000281813">
    <property type="component" value="Unassembled WGS sequence"/>
</dbReference>
<sequence>MDFPLMLFLLITIPMFHLSNLLNIFAVVEGGIIFGARFVPWRKIKSFEFVRIDVKHNYYGFTSEVNDQYELKVKTSFRTLSSIITSEEIKGRISNIVEEHKQMG</sequence>
<keyword evidence="1" id="KW-0472">Membrane</keyword>
<dbReference type="EMBL" id="RBZO01000013">
    <property type="protein sequence ID" value="RKQ15529.1"/>
    <property type="molecule type" value="Genomic_DNA"/>
</dbReference>
<evidence type="ECO:0000313" key="3">
    <source>
        <dbReference type="Proteomes" id="UP000281813"/>
    </source>
</evidence>
<accession>A0A494YZ71</accession>
<gene>
    <name evidence="2" type="ORF">D8M05_09675</name>
</gene>
<feature type="transmembrane region" description="Helical" evidence="1">
    <location>
        <begin position="6"/>
        <end position="36"/>
    </location>
</feature>
<keyword evidence="1" id="KW-1133">Transmembrane helix</keyword>
<proteinExistence type="predicted"/>
<comment type="caution">
    <text evidence="2">The sequence shown here is derived from an EMBL/GenBank/DDBJ whole genome shotgun (WGS) entry which is preliminary data.</text>
</comment>
<dbReference type="AlphaFoldDB" id="A0A494YZ71"/>
<organism evidence="2 3">
    <name type="scientific">Oceanobacillus bengalensis</name>
    <dbReference type="NCBI Taxonomy" id="1435466"/>
    <lineage>
        <taxon>Bacteria</taxon>
        <taxon>Bacillati</taxon>
        <taxon>Bacillota</taxon>
        <taxon>Bacilli</taxon>
        <taxon>Bacillales</taxon>
        <taxon>Bacillaceae</taxon>
        <taxon>Oceanobacillus</taxon>
    </lineage>
</organism>
<keyword evidence="1" id="KW-0812">Transmembrane</keyword>
<name>A0A494YZ71_9BACI</name>